<evidence type="ECO:0000256" key="1">
    <source>
        <dbReference type="SAM" id="SignalP"/>
    </source>
</evidence>
<feature type="signal peptide" evidence="1">
    <location>
        <begin position="1"/>
        <end position="19"/>
    </location>
</feature>
<dbReference type="Pfam" id="PF01822">
    <property type="entry name" value="WSC"/>
    <property type="match status" value="1"/>
</dbReference>
<accession>A0A1B5KWP2</accession>
<proteinExistence type="predicted"/>
<feature type="chain" id="PRO_5008577585" description="WSC domain-containing protein" evidence="1">
    <location>
        <begin position="20"/>
        <end position="113"/>
    </location>
</feature>
<evidence type="ECO:0000259" key="2">
    <source>
        <dbReference type="Pfam" id="PF01822"/>
    </source>
</evidence>
<sequence length="113" mass="11977">MLVPLLALAPAALALSTHSSSTYSYYGCYAETTQVEGSDHSRALAGGVNQVEPDMTIPKCLDFCSRGTNYRYAGLEWSKACGGGLLVTGRQVKSPDLQEREKADSGSAVLQST</sequence>
<dbReference type="EMBL" id="BBTG02000045">
    <property type="protein sequence ID" value="GAO14403.1"/>
    <property type="molecule type" value="Genomic_DNA"/>
</dbReference>
<dbReference type="Proteomes" id="UP000054053">
    <property type="component" value="Unassembled WGS sequence"/>
</dbReference>
<comment type="caution">
    <text evidence="3">The sequence shown here is derived from an EMBL/GenBank/DDBJ whole genome shotgun (WGS) entry which is preliminary data.</text>
</comment>
<evidence type="ECO:0000313" key="4">
    <source>
        <dbReference type="Proteomes" id="UP000054053"/>
    </source>
</evidence>
<name>A0A1B5KWP2_USTVR</name>
<dbReference type="AlphaFoldDB" id="A0A1B5KWP2"/>
<reference evidence="4" key="1">
    <citation type="journal article" date="2016" name="Genome Announc.">
        <title>Genome sequence of Ustilaginoidea virens IPU010, a rice pathogenic fungus causing false smut.</title>
        <authorList>
            <person name="Kumagai T."/>
            <person name="Ishii T."/>
            <person name="Terai G."/>
            <person name="Umemura M."/>
            <person name="Machida M."/>
            <person name="Asai K."/>
        </authorList>
    </citation>
    <scope>NUCLEOTIDE SEQUENCE [LARGE SCALE GENOMIC DNA]</scope>
    <source>
        <strain evidence="4">IPU010</strain>
    </source>
</reference>
<gene>
    <name evidence="3" type="ORF">UVI_02055260</name>
</gene>
<dbReference type="InterPro" id="IPR002889">
    <property type="entry name" value="WSC_carb-bd"/>
</dbReference>
<keyword evidence="1" id="KW-0732">Signal</keyword>
<protein>
    <recommendedName>
        <fullName evidence="2">WSC domain-containing protein</fullName>
    </recommendedName>
</protein>
<organism evidence="3 4">
    <name type="scientific">Ustilaginoidea virens</name>
    <name type="common">Rice false smut fungus</name>
    <name type="synonym">Villosiclava virens</name>
    <dbReference type="NCBI Taxonomy" id="1159556"/>
    <lineage>
        <taxon>Eukaryota</taxon>
        <taxon>Fungi</taxon>
        <taxon>Dikarya</taxon>
        <taxon>Ascomycota</taxon>
        <taxon>Pezizomycotina</taxon>
        <taxon>Sordariomycetes</taxon>
        <taxon>Hypocreomycetidae</taxon>
        <taxon>Hypocreales</taxon>
        <taxon>Clavicipitaceae</taxon>
        <taxon>Ustilaginoidea</taxon>
    </lineage>
</organism>
<evidence type="ECO:0000313" key="3">
    <source>
        <dbReference type="EMBL" id="GAO14403.1"/>
    </source>
</evidence>
<feature type="domain" description="WSC" evidence="2">
    <location>
        <begin position="25"/>
        <end position="89"/>
    </location>
</feature>